<evidence type="ECO:0000256" key="5">
    <source>
        <dbReference type="ARBA" id="ARBA00022927"/>
    </source>
</evidence>
<dbReference type="GO" id="GO:0000139">
    <property type="term" value="C:Golgi membrane"/>
    <property type="evidence" value="ECO:0007669"/>
    <property type="project" value="UniProtKB-SubCell"/>
</dbReference>
<dbReference type="InterPro" id="IPR048685">
    <property type="entry name" value="COG3_C"/>
</dbReference>
<evidence type="ECO:0000256" key="3">
    <source>
        <dbReference type="ARBA" id="ARBA00020976"/>
    </source>
</evidence>
<reference evidence="12 13" key="1">
    <citation type="submission" date="2018-03" db="EMBL/GenBank/DDBJ databases">
        <authorList>
            <person name="Guldener U."/>
        </authorList>
    </citation>
    <scope>NUCLEOTIDE SEQUENCE [LARGE SCALE GENOMIC DNA]</scope>
    <source>
        <strain evidence="12 13">NBRC100155</strain>
    </source>
</reference>
<organism evidence="12 13">
    <name type="scientific">Ustilago trichophora</name>
    <dbReference type="NCBI Taxonomy" id="86804"/>
    <lineage>
        <taxon>Eukaryota</taxon>
        <taxon>Fungi</taxon>
        <taxon>Dikarya</taxon>
        <taxon>Basidiomycota</taxon>
        <taxon>Ustilaginomycotina</taxon>
        <taxon>Ustilaginomycetes</taxon>
        <taxon>Ustilaginales</taxon>
        <taxon>Ustilaginaceae</taxon>
        <taxon>Ustilago</taxon>
    </lineage>
</organism>
<dbReference type="InterPro" id="IPR007265">
    <property type="entry name" value="COG_su3"/>
</dbReference>
<evidence type="ECO:0000256" key="8">
    <source>
        <dbReference type="ARBA" id="ARBA00031339"/>
    </source>
</evidence>
<name>A0A5C3EES2_9BASI</name>
<accession>A0A5C3EES2</accession>
<feature type="compositionally biased region" description="Basic and acidic residues" evidence="9">
    <location>
        <begin position="331"/>
        <end position="341"/>
    </location>
</feature>
<evidence type="ECO:0000256" key="9">
    <source>
        <dbReference type="SAM" id="MobiDB-lite"/>
    </source>
</evidence>
<dbReference type="AlphaFoldDB" id="A0A5C3EES2"/>
<feature type="compositionally biased region" description="Polar residues" evidence="9">
    <location>
        <begin position="20"/>
        <end position="47"/>
    </location>
</feature>
<evidence type="ECO:0000256" key="7">
    <source>
        <dbReference type="ARBA" id="ARBA00023136"/>
    </source>
</evidence>
<feature type="region of interest" description="Disordered" evidence="9">
    <location>
        <begin position="1"/>
        <end position="86"/>
    </location>
</feature>
<keyword evidence="5" id="KW-0653">Protein transport</keyword>
<proteinExistence type="inferred from homology"/>
<feature type="compositionally biased region" description="Low complexity" evidence="9">
    <location>
        <begin position="1"/>
        <end position="13"/>
    </location>
</feature>
<feature type="compositionally biased region" description="Polar residues" evidence="9">
    <location>
        <begin position="103"/>
        <end position="114"/>
    </location>
</feature>
<gene>
    <name evidence="12" type="ORF">UTRI_06092</name>
</gene>
<dbReference type="OrthoDB" id="296793at2759"/>
<comment type="subcellular location">
    <subcellularLocation>
        <location evidence="1">Golgi apparatus membrane</location>
        <topology evidence="1">Peripheral membrane protein</topology>
    </subcellularLocation>
</comment>
<feature type="domain" description="Conserved oligomeric Golgi complex subunit 3 C-terminal" evidence="11">
    <location>
        <begin position="361"/>
        <end position="524"/>
    </location>
</feature>
<comment type="similarity">
    <text evidence="2">Belongs to the COG3 family.</text>
</comment>
<dbReference type="InterPro" id="IPR048320">
    <property type="entry name" value="COG3_N"/>
</dbReference>
<evidence type="ECO:0000256" key="6">
    <source>
        <dbReference type="ARBA" id="ARBA00023034"/>
    </source>
</evidence>
<protein>
    <recommendedName>
        <fullName evidence="3">Conserved oligomeric Golgi complex subunit 3</fullName>
    </recommendedName>
    <alternativeName>
        <fullName evidence="8">Component of oligomeric Golgi complex 3</fullName>
    </alternativeName>
</protein>
<feature type="region of interest" description="Disordered" evidence="9">
    <location>
        <begin position="305"/>
        <end position="349"/>
    </location>
</feature>
<feature type="region of interest" description="Disordered" evidence="9">
    <location>
        <begin position="100"/>
        <end position="120"/>
    </location>
</feature>
<keyword evidence="7" id="KW-0472">Membrane</keyword>
<sequence length="567" mass="61602">MYTSSAQPHSQLPPSQPPSMATSSARPLQLDQWANTKAPLTSSQRASVNRLAEWLHRNSSDFKQQQQQQQQQSTQPTSSQQAASANTTAIEDGAQNALETADSKNGQPSTSSSDPIALPDAGAPLVSAQSFLAWYTQLSDSVTSSTQTSHLQALQRISDTTSTADILLAQLEACQVNVSELRAGTAFVQDSSRGIREQAQALLDSQTHLDTLAEDVASRLSFFTLLPYATNMLSSPDSSIVYSQAFLELMDQLEMALLFLQQEPAGSYRDAALYRMRYSQCVTRAATLAKMAVVRDIKSEAERTAERVRQLESNRNAADGKTAVTPPTSDVKGKARERSDDNTDNQQPALANDTAAALFGDAARQVTKLRPLIFELQKRASHTAASSTPSASTAAEFESLLQECRTAWYQYRRPLLSRVLLQRVTEIETQAASTQGSNGALHPIVQLARGGIDLLRSVLQSEFELYQQFFGGGTATDDTATEATSQGKEMDAGLDTYLSELSETVTARLRPKLSKEEDPLVLAQTSSAIADAGESAWTRSLLPLLNETQNRGMQERVMGVWGKVLGL</sequence>
<dbReference type="EMBL" id="OOIN01000027">
    <property type="protein sequence ID" value="SPO29143.1"/>
    <property type="molecule type" value="Genomic_DNA"/>
</dbReference>
<keyword evidence="4" id="KW-0813">Transport</keyword>
<dbReference type="GO" id="GO:0006886">
    <property type="term" value="P:intracellular protein transport"/>
    <property type="evidence" value="ECO:0007669"/>
    <property type="project" value="InterPro"/>
</dbReference>
<feature type="domain" description="Conserved oligomeric Golgi complex subunit 3 N-terminal" evidence="10">
    <location>
        <begin position="154"/>
        <end position="298"/>
    </location>
</feature>
<dbReference type="PANTHER" id="PTHR13302:SF8">
    <property type="entry name" value="CONSERVED OLIGOMERIC GOLGI COMPLEX SUBUNIT 3"/>
    <property type="match status" value="1"/>
</dbReference>
<evidence type="ECO:0000313" key="12">
    <source>
        <dbReference type="EMBL" id="SPO29143.1"/>
    </source>
</evidence>
<evidence type="ECO:0000256" key="4">
    <source>
        <dbReference type="ARBA" id="ARBA00022448"/>
    </source>
</evidence>
<evidence type="ECO:0000256" key="1">
    <source>
        <dbReference type="ARBA" id="ARBA00004395"/>
    </source>
</evidence>
<dbReference type="Proteomes" id="UP000324022">
    <property type="component" value="Unassembled WGS sequence"/>
</dbReference>
<evidence type="ECO:0000256" key="2">
    <source>
        <dbReference type="ARBA" id="ARBA00009936"/>
    </source>
</evidence>
<dbReference type="GO" id="GO:0005801">
    <property type="term" value="C:cis-Golgi network"/>
    <property type="evidence" value="ECO:0007669"/>
    <property type="project" value="InterPro"/>
</dbReference>
<feature type="compositionally biased region" description="Low complexity" evidence="9">
    <location>
        <begin position="64"/>
        <end position="86"/>
    </location>
</feature>
<dbReference type="GO" id="GO:0017119">
    <property type="term" value="C:Golgi transport complex"/>
    <property type="evidence" value="ECO:0007669"/>
    <property type="project" value="TreeGrafter"/>
</dbReference>
<dbReference type="GO" id="GO:0006891">
    <property type="term" value="P:intra-Golgi vesicle-mediated transport"/>
    <property type="evidence" value="ECO:0007669"/>
    <property type="project" value="TreeGrafter"/>
</dbReference>
<dbReference type="Pfam" id="PF20671">
    <property type="entry name" value="COG3_C"/>
    <property type="match status" value="1"/>
</dbReference>
<keyword evidence="13" id="KW-1185">Reference proteome</keyword>
<dbReference type="Pfam" id="PF04136">
    <property type="entry name" value="COG3_N"/>
    <property type="match status" value="1"/>
</dbReference>
<dbReference type="GO" id="GO:0007030">
    <property type="term" value="P:Golgi organization"/>
    <property type="evidence" value="ECO:0007669"/>
    <property type="project" value="TreeGrafter"/>
</dbReference>
<evidence type="ECO:0000259" key="11">
    <source>
        <dbReference type="Pfam" id="PF20671"/>
    </source>
</evidence>
<keyword evidence="6" id="KW-0333">Golgi apparatus</keyword>
<evidence type="ECO:0000259" key="10">
    <source>
        <dbReference type="Pfam" id="PF04136"/>
    </source>
</evidence>
<dbReference type="PANTHER" id="PTHR13302">
    <property type="entry name" value="CONSERVED OLIGOMERIC GOLGI COMPLEX COMPONENT 3"/>
    <property type="match status" value="1"/>
</dbReference>
<evidence type="ECO:0000313" key="13">
    <source>
        <dbReference type="Proteomes" id="UP000324022"/>
    </source>
</evidence>